<dbReference type="GO" id="GO:0005634">
    <property type="term" value="C:nucleus"/>
    <property type="evidence" value="ECO:0007669"/>
    <property type="project" value="UniProtKB-SubCell"/>
</dbReference>
<accession>A0A9R0DQ54</accession>
<dbReference type="GeneID" id="118275745"/>
<evidence type="ECO:0000256" key="8">
    <source>
        <dbReference type="ARBA" id="ARBA00023242"/>
    </source>
</evidence>
<dbReference type="PANTHER" id="PTHR23043:SF17">
    <property type="entry name" value="PROTEIN SIMILAR"/>
    <property type="match status" value="1"/>
</dbReference>
<sequence>MLVNGFGEQYPLECPVAGVYEDPGWNLQCPMASQWSRQPVNPQCSYGDYNPNLQSPSVQCFRPLVPYGHENVVPYYPVQEVYQQPVQFVPPRPMIHNLPCQEQPAWDYNSMCYNVDGQPCQYTTVVDLEDFMNNEKRKEKSRVAARCRRTKEMQIFAELTAALPARKEEVEQLDKASVMRLAISYLKVRDVVSLLPETESEHPKMQNPEGMEEVSTELSYMKALDGFVLVLSQQGDIVYCSENIADHLGVSQMEIMGQSVFEFSHPCDHDEIREALRSTSSGRRDLLLRLKCTLTSKGRNVHLKSASYKVIHITGHMLTPTDKTERNNNDDKKPDIDDKKVTKNGTLVAVGRPIPHPSNIEIPLDSKTFLSKHSLDMKFNYVDEALMSTLGYEPGELVGRSVYEYHHAADAASLVQQFKSLFSKGQCETGRYRFLAKTGGFAWVQTQATVITDKQQKPISVVCVNYVISGIECKDDVFAAHQVQYADLKPLLAPAAPVPAPVSALNQSEHTPNGAIVAIINPEEKRPIPVTELIFAPRKKEMNKGYLMFSQDEGLTSEWHKNFQSLVLKDEPEDLTHLAPTAGDACIPLENSPFDMFDEFILNDNYCSLLGDDLANASPVDSLTPDSLLLSSPEPQENDSSCEQSSLLTELSLDAFDSNRSDNDIDDGNSPFIPASDELPVLEPAVMWGALPDNVSMARPQPTEMQTTSPAPALQRLLTATTTGPPPQDLITNIYSDQGLLPIRSVSSWDTGVKRVMKQEQEPCAKRIKRSPSPVQSTTPAQSSSVLMNLLDMQQQQQQQQRPQQTQRRPNYQMARQPIPQNKQQNMNNIPIPVINLLQDMQHKQMMRNNAPIISSVIRSNISSPMSPLSLNVSPMYSLPSSPNSYTHSPAMSPAQRERVMSPYTPQSMSPVGKFQQYSPGSRMVSPVGVMQGCDPYLNNKMQHSPNFPLQAPEIMLDNNVPLTTNDFWSETDIIQGASDLLTALDDVKLV</sequence>
<feature type="compositionally biased region" description="Low complexity" evidence="10">
    <location>
        <begin position="794"/>
        <end position="810"/>
    </location>
</feature>
<dbReference type="InterPro" id="IPR035965">
    <property type="entry name" value="PAS-like_dom_sf"/>
</dbReference>
<comment type="subcellular location">
    <subcellularLocation>
        <location evidence="1">Nucleus</location>
    </subcellularLocation>
</comment>
<dbReference type="InterPro" id="IPR011598">
    <property type="entry name" value="bHLH_dom"/>
</dbReference>
<dbReference type="InterPro" id="IPR013767">
    <property type="entry name" value="PAS_fold"/>
</dbReference>
<protein>
    <submittedName>
        <fullName evidence="14">Hypoxia-inducible factor 1-alpha isoform X1</fullName>
    </submittedName>
    <submittedName>
        <fullName evidence="15">Hypoxia-inducible factor 1-alpha isoform X2</fullName>
    </submittedName>
    <submittedName>
        <fullName evidence="16">Hypoxia-inducible factor 1-alpha isoform X3</fullName>
    </submittedName>
</protein>
<dbReference type="RefSeq" id="XP_050551320.1">
    <property type="nucleotide sequence ID" value="XM_050695363.1"/>
</dbReference>
<dbReference type="CDD" id="cd00130">
    <property type="entry name" value="PAS"/>
    <property type="match status" value="2"/>
</dbReference>
<dbReference type="PROSITE" id="PS50888">
    <property type="entry name" value="BHLH"/>
    <property type="match status" value="1"/>
</dbReference>
<evidence type="ECO:0000256" key="1">
    <source>
        <dbReference type="ARBA" id="ARBA00004123"/>
    </source>
</evidence>
<dbReference type="InterPro" id="IPR000014">
    <property type="entry name" value="PAS"/>
</dbReference>
<dbReference type="GO" id="GO:0046983">
    <property type="term" value="F:protein dimerization activity"/>
    <property type="evidence" value="ECO:0007669"/>
    <property type="project" value="InterPro"/>
</dbReference>
<proteinExistence type="predicted"/>
<dbReference type="GO" id="GO:0000981">
    <property type="term" value="F:DNA-binding transcription factor activity, RNA polymerase II-specific"/>
    <property type="evidence" value="ECO:0007669"/>
    <property type="project" value="TreeGrafter"/>
</dbReference>
<evidence type="ECO:0000313" key="14">
    <source>
        <dbReference type="RefSeq" id="XP_050551319.1"/>
    </source>
</evidence>
<dbReference type="GO" id="GO:0071456">
    <property type="term" value="P:cellular response to hypoxia"/>
    <property type="evidence" value="ECO:0007669"/>
    <property type="project" value="TreeGrafter"/>
</dbReference>
<evidence type="ECO:0000259" key="12">
    <source>
        <dbReference type="PROSITE" id="PS50888"/>
    </source>
</evidence>
<dbReference type="SUPFAM" id="SSF47459">
    <property type="entry name" value="HLH, helix-loop-helix DNA-binding domain"/>
    <property type="match status" value="1"/>
</dbReference>
<dbReference type="RefSeq" id="XP_050551319.1">
    <property type="nucleotide sequence ID" value="XM_050695362.1"/>
</dbReference>
<keyword evidence="8" id="KW-0539">Nucleus</keyword>
<dbReference type="RefSeq" id="XP_050551321.1">
    <property type="nucleotide sequence ID" value="XM_050695364.1"/>
</dbReference>
<dbReference type="FunFam" id="3.30.450.20:FF:000015">
    <property type="entry name" value="Hypoxia-inducible factor 1-alpha isoform 1"/>
    <property type="match status" value="1"/>
</dbReference>
<feature type="domain" description="BHLH" evidence="12">
    <location>
        <begin position="136"/>
        <end position="189"/>
    </location>
</feature>
<dbReference type="SMART" id="SM00086">
    <property type="entry name" value="PAC"/>
    <property type="match status" value="1"/>
</dbReference>
<dbReference type="Gene3D" id="4.10.280.10">
    <property type="entry name" value="Helix-loop-helix DNA-binding domain"/>
    <property type="match status" value="1"/>
</dbReference>
<dbReference type="GO" id="GO:0000977">
    <property type="term" value="F:RNA polymerase II transcription regulatory region sequence-specific DNA binding"/>
    <property type="evidence" value="ECO:0007669"/>
    <property type="project" value="TreeGrafter"/>
</dbReference>
<evidence type="ECO:0000313" key="15">
    <source>
        <dbReference type="RefSeq" id="XP_050551320.1"/>
    </source>
</evidence>
<dbReference type="SUPFAM" id="SSF55785">
    <property type="entry name" value="PYP-like sensor domain (PAS domain)"/>
    <property type="match status" value="2"/>
</dbReference>
<feature type="region of interest" description="Disordered" evidence="10">
    <location>
        <begin position="760"/>
        <end position="813"/>
    </location>
</feature>
<feature type="compositionally biased region" description="Polar residues" evidence="10">
    <location>
        <begin position="773"/>
        <end position="787"/>
    </location>
</feature>
<dbReference type="GO" id="GO:0045944">
    <property type="term" value="P:positive regulation of transcription by RNA polymerase II"/>
    <property type="evidence" value="ECO:0007669"/>
    <property type="project" value="UniProtKB-ARBA"/>
</dbReference>
<name>A0A9R0DQ54_SPOFR</name>
<reference evidence="14 15" key="1">
    <citation type="submission" date="2025-04" db="UniProtKB">
        <authorList>
            <consortium name="RefSeq"/>
        </authorList>
    </citation>
    <scope>IDENTIFICATION</scope>
    <source>
        <tissue evidence="14 15">Whole larval tissue</tissue>
    </source>
</reference>
<dbReference type="Proteomes" id="UP000829999">
    <property type="component" value="Chromosome 8"/>
</dbReference>
<dbReference type="SMART" id="SM00091">
    <property type="entry name" value="PAS"/>
    <property type="match status" value="2"/>
</dbReference>
<evidence type="ECO:0000256" key="3">
    <source>
        <dbReference type="ARBA" id="ARBA00022843"/>
    </source>
</evidence>
<keyword evidence="6" id="KW-0010">Activator</keyword>
<evidence type="ECO:0000313" key="16">
    <source>
        <dbReference type="RefSeq" id="XP_050551321.1"/>
    </source>
</evidence>
<evidence type="ECO:0000256" key="9">
    <source>
        <dbReference type="ARBA" id="ARBA00023278"/>
    </source>
</evidence>
<dbReference type="Pfam" id="PF23171">
    <property type="entry name" value="bHLH_HIF1A"/>
    <property type="match status" value="1"/>
</dbReference>
<dbReference type="OrthoDB" id="6021714at2759"/>
<keyword evidence="4" id="KW-0805">Transcription regulation</keyword>
<keyword evidence="2" id="KW-0677">Repeat</keyword>
<evidence type="ECO:0000259" key="11">
    <source>
        <dbReference type="PROSITE" id="PS50112"/>
    </source>
</evidence>
<dbReference type="AlphaFoldDB" id="A0A9R0DQ54"/>
<dbReference type="Pfam" id="PF08447">
    <property type="entry name" value="PAS_3"/>
    <property type="match status" value="1"/>
</dbReference>
<feature type="domain" description="PAS" evidence="11">
    <location>
        <begin position="221"/>
        <end position="283"/>
    </location>
</feature>
<keyword evidence="5" id="KW-0238">DNA-binding</keyword>
<dbReference type="SMART" id="SM00353">
    <property type="entry name" value="HLH"/>
    <property type="match status" value="1"/>
</dbReference>
<feature type="region of interest" description="Disordered" evidence="10">
    <location>
        <begin position="625"/>
        <end position="645"/>
    </location>
</feature>
<dbReference type="InterPro" id="IPR001610">
    <property type="entry name" value="PAC"/>
</dbReference>
<dbReference type="InterPro" id="IPR036638">
    <property type="entry name" value="HLH_DNA-bd_sf"/>
</dbReference>
<dbReference type="PANTHER" id="PTHR23043">
    <property type="entry name" value="HYPOXIA-INDUCIBLE FACTOR 1 ALPHA"/>
    <property type="match status" value="1"/>
</dbReference>
<dbReference type="PROSITE" id="PS50112">
    <property type="entry name" value="PAS"/>
    <property type="match status" value="2"/>
</dbReference>
<feature type="compositionally biased region" description="Basic and acidic residues" evidence="10">
    <location>
        <begin position="322"/>
        <end position="339"/>
    </location>
</feature>
<keyword evidence="13" id="KW-1185">Reference proteome</keyword>
<evidence type="ECO:0000256" key="7">
    <source>
        <dbReference type="ARBA" id="ARBA00023163"/>
    </source>
</evidence>
<gene>
    <name evidence="14 15 16" type="primary">LOC118275745</name>
</gene>
<dbReference type="NCBIfam" id="TIGR00229">
    <property type="entry name" value="sensory_box"/>
    <property type="match status" value="1"/>
</dbReference>
<dbReference type="Pfam" id="PF00989">
    <property type="entry name" value="PAS"/>
    <property type="match status" value="1"/>
</dbReference>
<keyword evidence="9" id="KW-0379">Hydroxylation</keyword>
<evidence type="ECO:0000256" key="4">
    <source>
        <dbReference type="ARBA" id="ARBA00023015"/>
    </source>
</evidence>
<evidence type="ECO:0000313" key="13">
    <source>
        <dbReference type="Proteomes" id="UP000829999"/>
    </source>
</evidence>
<feature type="region of interest" description="Disordered" evidence="10">
    <location>
        <begin position="319"/>
        <end position="339"/>
    </location>
</feature>
<keyword evidence="7" id="KW-0804">Transcription</keyword>
<evidence type="ECO:0000256" key="5">
    <source>
        <dbReference type="ARBA" id="ARBA00023125"/>
    </source>
</evidence>
<feature type="domain" description="PAS" evidence="11">
    <location>
        <begin position="374"/>
        <end position="425"/>
    </location>
</feature>
<organism evidence="13 16">
    <name type="scientific">Spodoptera frugiperda</name>
    <name type="common">Fall armyworm</name>
    <dbReference type="NCBI Taxonomy" id="7108"/>
    <lineage>
        <taxon>Eukaryota</taxon>
        <taxon>Metazoa</taxon>
        <taxon>Ecdysozoa</taxon>
        <taxon>Arthropoda</taxon>
        <taxon>Hexapoda</taxon>
        <taxon>Insecta</taxon>
        <taxon>Pterygota</taxon>
        <taxon>Neoptera</taxon>
        <taxon>Endopterygota</taxon>
        <taxon>Lepidoptera</taxon>
        <taxon>Glossata</taxon>
        <taxon>Ditrysia</taxon>
        <taxon>Noctuoidea</taxon>
        <taxon>Noctuidae</taxon>
        <taxon>Amphipyrinae</taxon>
        <taxon>Spodoptera</taxon>
    </lineage>
</organism>
<dbReference type="InterPro" id="IPR013655">
    <property type="entry name" value="PAS_fold_3"/>
</dbReference>
<evidence type="ECO:0000256" key="6">
    <source>
        <dbReference type="ARBA" id="ARBA00023159"/>
    </source>
</evidence>
<feature type="compositionally biased region" description="Low complexity" evidence="10">
    <location>
        <begin position="625"/>
        <end position="635"/>
    </location>
</feature>
<evidence type="ECO:0000256" key="10">
    <source>
        <dbReference type="SAM" id="MobiDB-lite"/>
    </source>
</evidence>
<dbReference type="Gene3D" id="3.30.450.20">
    <property type="entry name" value="PAS domain"/>
    <property type="match status" value="3"/>
</dbReference>
<evidence type="ECO:0000256" key="2">
    <source>
        <dbReference type="ARBA" id="ARBA00022737"/>
    </source>
</evidence>
<keyword evidence="3" id="KW-0832">Ubl conjugation</keyword>